<feature type="transmembrane region" description="Helical" evidence="8">
    <location>
        <begin position="58"/>
        <end position="89"/>
    </location>
</feature>
<proteinExistence type="predicted"/>
<evidence type="ECO:0000256" key="6">
    <source>
        <dbReference type="ARBA" id="ARBA00023136"/>
    </source>
</evidence>
<protein>
    <recommendedName>
        <fullName evidence="9">4Fe-4S ferredoxin-type domain-containing protein</fullName>
    </recommendedName>
</protein>
<dbReference type="SMART" id="SM00900">
    <property type="entry name" value="FMN_bind"/>
    <property type="match status" value="3"/>
</dbReference>
<keyword evidence="3" id="KW-0479">Metal-binding</keyword>
<evidence type="ECO:0000256" key="1">
    <source>
        <dbReference type="ARBA" id="ARBA00004236"/>
    </source>
</evidence>
<keyword evidence="5" id="KW-0411">Iron-sulfur</keyword>
<dbReference type="PANTHER" id="PTHR30224">
    <property type="entry name" value="ELECTRON TRANSPORT PROTEIN"/>
    <property type="match status" value="1"/>
</dbReference>
<dbReference type="EMBL" id="AP024849">
    <property type="protein sequence ID" value="BCZ44900.1"/>
    <property type="molecule type" value="Genomic_DNA"/>
</dbReference>
<evidence type="ECO:0000313" key="11">
    <source>
        <dbReference type="Proteomes" id="UP000824633"/>
    </source>
</evidence>
<dbReference type="Gene3D" id="3.90.1010.20">
    <property type="match status" value="3"/>
</dbReference>
<feature type="compositionally biased region" description="Polar residues" evidence="7">
    <location>
        <begin position="414"/>
        <end position="439"/>
    </location>
</feature>
<organism evidence="10 11">
    <name type="scientific">Clostridium gelidum</name>
    <dbReference type="NCBI Taxonomy" id="704125"/>
    <lineage>
        <taxon>Bacteria</taxon>
        <taxon>Bacillati</taxon>
        <taxon>Bacillota</taxon>
        <taxon>Clostridia</taxon>
        <taxon>Eubacteriales</taxon>
        <taxon>Clostridiaceae</taxon>
        <taxon>Clostridium</taxon>
    </lineage>
</organism>
<name>A0ABN6IVH9_9CLOT</name>
<feature type="compositionally biased region" description="Low complexity" evidence="7">
    <location>
        <begin position="574"/>
        <end position="599"/>
    </location>
</feature>
<reference evidence="11" key="1">
    <citation type="submission" date="2021-07" db="EMBL/GenBank/DDBJ databases">
        <title>Complete genome sequencing of a Clostridium isolate.</title>
        <authorList>
            <person name="Ueki A."/>
            <person name="Tonouchi A."/>
        </authorList>
    </citation>
    <scope>NUCLEOTIDE SEQUENCE [LARGE SCALE GENOMIC DNA]</scope>
    <source>
        <strain evidence="11">C5S11</strain>
    </source>
</reference>
<dbReference type="PROSITE" id="PS00198">
    <property type="entry name" value="4FE4S_FER_1"/>
    <property type="match status" value="1"/>
</dbReference>
<evidence type="ECO:0000259" key="9">
    <source>
        <dbReference type="PROSITE" id="PS51379"/>
    </source>
</evidence>
<evidence type="ECO:0000256" key="5">
    <source>
        <dbReference type="ARBA" id="ARBA00023014"/>
    </source>
</evidence>
<feature type="transmembrane region" description="Helical" evidence="8">
    <location>
        <begin position="177"/>
        <end position="193"/>
    </location>
</feature>
<gene>
    <name evidence="10" type="ORF">psyc5s11_09670</name>
</gene>
<feature type="compositionally biased region" description="Polar residues" evidence="7">
    <location>
        <begin position="562"/>
        <end position="573"/>
    </location>
</feature>
<dbReference type="RefSeq" id="WP_224036547.1">
    <property type="nucleotide sequence ID" value="NZ_AP024849.1"/>
</dbReference>
<dbReference type="PANTHER" id="PTHR30224:SF4">
    <property type="entry name" value="ELECTRON TRANSPORT PROTEIN YCCM-RELATED"/>
    <property type="match status" value="1"/>
</dbReference>
<comment type="subcellular location">
    <subcellularLocation>
        <location evidence="1">Cell membrane</location>
    </subcellularLocation>
</comment>
<evidence type="ECO:0000313" key="10">
    <source>
        <dbReference type="EMBL" id="BCZ44900.1"/>
    </source>
</evidence>
<dbReference type="PROSITE" id="PS51379">
    <property type="entry name" value="4FE4S_FER_2"/>
    <property type="match status" value="1"/>
</dbReference>
<evidence type="ECO:0000256" key="3">
    <source>
        <dbReference type="ARBA" id="ARBA00022723"/>
    </source>
</evidence>
<dbReference type="InterPro" id="IPR007329">
    <property type="entry name" value="FMN-bd"/>
</dbReference>
<dbReference type="InterPro" id="IPR017900">
    <property type="entry name" value="4Fe4S_Fe_S_CS"/>
</dbReference>
<evidence type="ECO:0000256" key="8">
    <source>
        <dbReference type="SAM" id="Phobius"/>
    </source>
</evidence>
<feature type="region of interest" description="Disordered" evidence="7">
    <location>
        <begin position="523"/>
        <end position="617"/>
    </location>
</feature>
<keyword evidence="11" id="KW-1185">Reference proteome</keyword>
<feature type="compositionally biased region" description="Low complexity" evidence="7">
    <location>
        <begin position="394"/>
        <end position="413"/>
    </location>
</feature>
<keyword evidence="6 8" id="KW-0472">Membrane</keyword>
<feature type="region of interest" description="Disordered" evidence="7">
    <location>
        <begin position="393"/>
        <end position="445"/>
    </location>
</feature>
<feature type="compositionally biased region" description="Low complexity" evidence="7">
    <location>
        <begin position="524"/>
        <end position="541"/>
    </location>
</feature>
<dbReference type="Pfam" id="PF04205">
    <property type="entry name" value="FMN_bind"/>
    <property type="match status" value="3"/>
</dbReference>
<keyword evidence="8" id="KW-1133">Transmembrane helix</keyword>
<feature type="domain" description="4Fe-4S ferredoxin-type" evidence="9">
    <location>
        <begin position="218"/>
        <end position="250"/>
    </location>
</feature>
<dbReference type="InterPro" id="IPR017896">
    <property type="entry name" value="4Fe4S_Fe-S-bd"/>
</dbReference>
<sequence length="689" mass="72417">MAKKIKKSQILRHVVQFILFLLLPGLYAITFSELKTVYQMISGGNFNFLQAIPNLIEFIAVMLLTIVMGRWFCGWLCAFGAYNDLVYFISKKIFKGKFRVNEKVDSILKYVKYVVLIFIIIVSWTMGSNILGSTSPWDAFGQITNLSIIFSTLLIGFILLVLITIGAAFIERFFCRYLCPLGAVFAIISRLGITKINKPKDDCGKCKACTINCSMGLKLYKVNGARGGDCINCLKCTEVCPRNNAKANILGQDVNENLAGTMAMVTMLGLYGITNFSADALTKSGMISSDSTISSEATSNNGSQKYKDGTYIGTGKGFNGGTTKVSVTIADGKITNIETLSNGDDRQYFDRASGTIIKNILSRQSASVDIVSGATFSSKGIISAVKDALSQAGISDSNSDTTDSTSITAESATPNATESAKSATSNTADNAKTTGQNYKDGTYTGTGTGFDGATTKISVTIANGKITNIKTLSNGDTPEFYKQASNGIINKMISNQSASVDTVSGATFSSNGIIGAVKNALNQAAGSPSSSNTSSNSAAKSETITPPPVSNQKSTTPPPVETQKSAPSTAGQGSSNTTTNPNTSNSASPSTSSNTSNSSKGQYKDGTYTGSGSGFGGTTNISVTISNGKITSVKTISNDDTQQYYNRAIGKITNSVISSQSGSVDTVSGATYSSNGIIEAVKNALSKAK</sequence>
<keyword evidence="2" id="KW-1003">Cell membrane</keyword>
<keyword evidence="4" id="KW-0408">Iron</keyword>
<dbReference type="Pfam" id="PF12801">
    <property type="entry name" value="Fer4_5"/>
    <property type="match status" value="2"/>
</dbReference>
<dbReference type="SUPFAM" id="SSF54862">
    <property type="entry name" value="4Fe-4S ferredoxins"/>
    <property type="match status" value="1"/>
</dbReference>
<evidence type="ECO:0000256" key="7">
    <source>
        <dbReference type="SAM" id="MobiDB-lite"/>
    </source>
</evidence>
<keyword evidence="8" id="KW-0812">Transmembrane</keyword>
<dbReference type="InterPro" id="IPR052378">
    <property type="entry name" value="NosR_regulator"/>
</dbReference>
<dbReference type="Proteomes" id="UP000824633">
    <property type="component" value="Chromosome"/>
</dbReference>
<evidence type="ECO:0000256" key="4">
    <source>
        <dbReference type="ARBA" id="ARBA00023004"/>
    </source>
</evidence>
<accession>A0ABN6IVH9</accession>
<evidence type="ECO:0000256" key="2">
    <source>
        <dbReference type="ARBA" id="ARBA00022475"/>
    </source>
</evidence>
<feature type="transmembrane region" description="Helical" evidence="8">
    <location>
        <begin position="147"/>
        <end position="170"/>
    </location>
</feature>
<feature type="transmembrane region" description="Helical" evidence="8">
    <location>
        <begin position="110"/>
        <end position="127"/>
    </location>
</feature>